<dbReference type="PANTHER" id="PTHR13872">
    <property type="entry name" value="DOLICHYL-DIPHOSPHOOLIGOSACCHARIDE--PROTEIN GLYCOSYLTRANSFERASE SUBUNIT"/>
    <property type="match status" value="1"/>
</dbReference>
<evidence type="ECO:0000313" key="17">
    <source>
        <dbReference type="EMBL" id="GAH96094.1"/>
    </source>
</evidence>
<organism evidence="17">
    <name type="scientific">marine sediment metagenome</name>
    <dbReference type="NCBI Taxonomy" id="412755"/>
    <lineage>
        <taxon>unclassified sequences</taxon>
        <taxon>metagenomes</taxon>
        <taxon>ecological metagenomes</taxon>
    </lineage>
</organism>
<dbReference type="InterPro" id="IPR054479">
    <property type="entry name" value="AglB-like_core"/>
</dbReference>
<evidence type="ECO:0000256" key="12">
    <source>
        <dbReference type="ARBA" id="ARBA00023136"/>
    </source>
</evidence>
<feature type="domain" description="AglB-like core" evidence="16">
    <location>
        <begin position="180"/>
        <end position="295"/>
    </location>
</feature>
<dbReference type="GO" id="GO:0046872">
    <property type="term" value="F:metal ion binding"/>
    <property type="evidence" value="ECO:0007669"/>
    <property type="project" value="UniProtKB-KW"/>
</dbReference>
<feature type="transmembrane region" description="Helical" evidence="14">
    <location>
        <begin position="127"/>
        <end position="150"/>
    </location>
</feature>
<evidence type="ECO:0000256" key="8">
    <source>
        <dbReference type="ARBA" id="ARBA00022692"/>
    </source>
</evidence>
<evidence type="ECO:0000256" key="7">
    <source>
        <dbReference type="ARBA" id="ARBA00022679"/>
    </source>
</evidence>
<comment type="similarity">
    <text evidence="5">Belongs to the STT3 family.</text>
</comment>
<proteinExistence type="inferred from homology"/>
<keyword evidence="8 14" id="KW-0812">Transmembrane</keyword>
<protein>
    <submittedName>
        <fullName evidence="17">Uncharacterized protein</fullName>
    </submittedName>
</protein>
<dbReference type="Pfam" id="PF22627">
    <property type="entry name" value="AglB_core-like"/>
    <property type="match status" value="1"/>
</dbReference>
<keyword evidence="6" id="KW-0328">Glycosyltransferase</keyword>
<dbReference type="GO" id="GO:0004576">
    <property type="term" value="F:oligosaccharyl transferase activity"/>
    <property type="evidence" value="ECO:0007669"/>
    <property type="project" value="InterPro"/>
</dbReference>
<evidence type="ECO:0000256" key="2">
    <source>
        <dbReference type="ARBA" id="ARBA00001946"/>
    </source>
</evidence>
<feature type="non-terminal residue" evidence="17">
    <location>
        <position position="1"/>
    </location>
</feature>
<evidence type="ECO:0000256" key="13">
    <source>
        <dbReference type="ARBA" id="ARBA00023211"/>
    </source>
</evidence>
<feature type="transmembrane region" description="Helical" evidence="14">
    <location>
        <begin position="62"/>
        <end position="81"/>
    </location>
</feature>
<dbReference type="AlphaFoldDB" id="X1L0X9"/>
<evidence type="ECO:0000259" key="16">
    <source>
        <dbReference type="Pfam" id="PF22627"/>
    </source>
</evidence>
<dbReference type="InterPro" id="IPR003674">
    <property type="entry name" value="Oligo_trans_STT3"/>
</dbReference>
<gene>
    <name evidence="17" type="ORF">S06H3_04156</name>
</gene>
<keyword evidence="12 14" id="KW-0472">Membrane</keyword>
<comment type="subcellular location">
    <subcellularLocation>
        <location evidence="3">Endomembrane system</location>
        <topology evidence="3">Multi-pass membrane protein</topology>
    </subcellularLocation>
</comment>
<sequence>RKFQAIRTGMVPYELARELVSEMRPLRLQGAINSFSSLFFLSLIALAIILYKFIKKKKPEELLILVWTVVIILMTGIIPFLGLGRFVYYLSCNISLLSGFLIVKGFEFGWRGLKIAQKIPLKSSVQPYFLAGSLLIIFNVIFFLLFPFPFNIGNPYPKNLPAIFQIPIEGAKTGPFIREDDWYDALKWLRENTPDPGIDYYALYQGPGINKETGEINSYPYPKEAYGVLASWDVGHMITYYAHRIPNSNPFQQGVGQKKRGEEEELGEAVFFLETDEQKAIQYLEELKTRYIITDYVSAHPKGIFATKVKWAQGNFEGYYLEGQEPDTTPNKYDNSMIVRLHILDGREETTERKVGDKKIEFYIKPLDHFRLVYESERTVISPSEDPGDDIKAVKIFEYVKGVRIIGQAKSGTGVTLSTEIETNQGRKFVYQKNTEAEDGHFEFIVPYSTEVFAQPYKLKIGDKEIEINISEEDVLEGRTMIFNP</sequence>
<evidence type="ECO:0000259" key="15">
    <source>
        <dbReference type="Pfam" id="PF18079"/>
    </source>
</evidence>
<dbReference type="EMBL" id="BARV01001429">
    <property type="protein sequence ID" value="GAH96094.1"/>
    <property type="molecule type" value="Genomic_DNA"/>
</dbReference>
<keyword evidence="7" id="KW-0808">Transferase</keyword>
<keyword evidence="10" id="KW-0460">Magnesium</keyword>
<dbReference type="InterPro" id="IPR041154">
    <property type="entry name" value="AglB_P1"/>
</dbReference>
<comment type="pathway">
    <text evidence="4">Protein modification; protein glycosylation.</text>
</comment>
<reference evidence="17" key="1">
    <citation type="journal article" date="2014" name="Front. Microbiol.">
        <title>High frequency of phylogenetically diverse reductive dehalogenase-homologous genes in deep subseafloor sedimentary metagenomes.</title>
        <authorList>
            <person name="Kawai M."/>
            <person name="Futagami T."/>
            <person name="Toyoda A."/>
            <person name="Takaki Y."/>
            <person name="Nishi S."/>
            <person name="Hori S."/>
            <person name="Arai W."/>
            <person name="Tsubouchi T."/>
            <person name="Morono Y."/>
            <person name="Uchiyama I."/>
            <person name="Ito T."/>
            <person name="Fujiyama A."/>
            <person name="Inagaki F."/>
            <person name="Takami H."/>
        </authorList>
    </citation>
    <scope>NUCLEOTIDE SEQUENCE</scope>
    <source>
        <strain evidence="17">Expedition CK06-06</strain>
    </source>
</reference>
<dbReference type="GO" id="GO:0012505">
    <property type="term" value="C:endomembrane system"/>
    <property type="evidence" value="ECO:0007669"/>
    <property type="project" value="UniProtKB-SubCell"/>
</dbReference>
<evidence type="ECO:0000256" key="4">
    <source>
        <dbReference type="ARBA" id="ARBA00004922"/>
    </source>
</evidence>
<dbReference type="GO" id="GO:0016020">
    <property type="term" value="C:membrane"/>
    <property type="evidence" value="ECO:0007669"/>
    <property type="project" value="InterPro"/>
</dbReference>
<keyword evidence="9" id="KW-0479">Metal-binding</keyword>
<accession>X1L0X9</accession>
<dbReference type="Pfam" id="PF18079">
    <property type="entry name" value="AglB_L1"/>
    <property type="match status" value="1"/>
</dbReference>
<evidence type="ECO:0000256" key="10">
    <source>
        <dbReference type="ARBA" id="ARBA00022842"/>
    </source>
</evidence>
<keyword evidence="13" id="KW-0464">Manganese</keyword>
<feature type="transmembrane region" description="Helical" evidence="14">
    <location>
        <begin position="31"/>
        <end position="50"/>
    </location>
</feature>
<comment type="cofactor">
    <cofactor evidence="2">
        <name>Mg(2+)</name>
        <dbReference type="ChEBI" id="CHEBI:18420"/>
    </cofactor>
</comment>
<evidence type="ECO:0000256" key="3">
    <source>
        <dbReference type="ARBA" id="ARBA00004127"/>
    </source>
</evidence>
<evidence type="ECO:0000256" key="1">
    <source>
        <dbReference type="ARBA" id="ARBA00001936"/>
    </source>
</evidence>
<evidence type="ECO:0000256" key="14">
    <source>
        <dbReference type="SAM" id="Phobius"/>
    </source>
</evidence>
<evidence type="ECO:0000256" key="9">
    <source>
        <dbReference type="ARBA" id="ARBA00022723"/>
    </source>
</evidence>
<name>X1L0X9_9ZZZZ</name>
<dbReference type="PANTHER" id="PTHR13872:SF1">
    <property type="entry name" value="DOLICHYL-DIPHOSPHOOLIGOSACCHARIDE--PROTEIN GLYCOSYLTRANSFERASE SUBUNIT STT3B"/>
    <property type="match status" value="1"/>
</dbReference>
<comment type="cofactor">
    <cofactor evidence="1">
        <name>Mn(2+)</name>
        <dbReference type="ChEBI" id="CHEBI:29035"/>
    </cofactor>
</comment>
<keyword evidence="11 14" id="KW-1133">Transmembrane helix</keyword>
<feature type="transmembrane region" description="Helical" evidence="14">
    <location>
        <begin position="87"/>
        <end position="106"/>
    </location>
</feature>
<comment type="caution">
    <text evidence="17">The sequence shown here is derived from an EMBL/GenBank/DDBJ whole genome shotgun (WGS) entry which is preliminary data.</text>
</comment>
<evidence type="ECO:0000256" key="11">
    <source>
        <dbReference type="ARBA" id="ARBA00022989"/>
    </source>
</evidence>
<evidence type="ECO:0000256" key="6">
    <source>
        <dbReference type="ARBA" id="ARBA00022676"/>
    </source>
</evidence>
<dbReference type="UniPathway" id="UPA00378"/>
<evidence type="ECO:0000256" key="5">
    <source>
        <dbReference type="ARBA" id="ARBA00010810"/>
    </source>
</evidence>
<feature type="domain" description="Archaeal glycosylation protein B peripheral" evidence="15">
    <location>
        <begin position="402"/>
        <end position="480"/>
    </location>
</feature>
<dbReference type="Gene3D" id="2.60.40.3390">
    <property type="match status" value="1"/>
</dbReference>
<dbReference type="Gene3D" id="3.40.50.12610">
    <property type="match status" value="1"/>
</dbReference>